<reference evidence="4 5" key="1">
    <citation type="submission" date="2014-11" db="EMBL/GenBank/DDBJ databases">
        <title>Genome sequence of Flavihumibacter solisilvae 3-3.</title>
        <authorList>
            <person name="Zhou G."/>
            <person name="Li M."/>
            <person name="Wang G."/>
        </authorList>
    </citation>
    <scope>NUCLEOTIDE SEQUENCE [LARGE SCALE GENOMIC DNA]</scope>
    <source>
        <strain evidence="4 5">3-3</strain>
    </source>
</reference>
<dbReference type="NCBIfam" id="TIGR00621">
    <property type="entry name" value="ssb"/>
    <property type="match status" value="1"/>
</dbReference>
<dbReference type="RefSeq" id="WP_039136623.1">
    <property type="nucleotide sequence ID" value="NZ_JSVC01000001.1"/>
</dbReference>
<keyword evidence="1 2" id="KW-0238">DNA-binding</keyword>
<dbReference type="Proteomes" id="UP000031408">
    <property type="component" value="Unassembled WGS sequence"/>
</dbReference>
<proteinExistence type="inferred from homology"/>
<comment type="caution">
    <text evidence="2">Lacks conserved residue(s) required for the propagation of feature annotation.</text>
</comment>
<evidence type="ECO:0000256" key="2">
    <source>
        <dbReference type="HAMAP-Rule" id="MF_00984"/>
    </source>
</evidence>
<dbReference type="GO" id="GO:0006260">
    <property type="term" value="P:DNA replication"/>
    <property type="evidence" value="ECO:0007669"/>
    <property type="project" value="InterPro"/>
</dbReference>
<dbReference type="GO" id="GO:0003697">
    <property type="term" value="F:single-stranded DNA binding"/>
    <property type="evidence" value="ECO:0007669"/>
    <property type="project" value="UniProtKB-UniRule"/>
</dbReference>
<dbReference type="PROSITE" id="PS50935">
    <property type="entry name" value="SSB"/>
    <property type="match status" value="1"/>
</dbReference>
<dbReference type="PANTHER" id="PTHR10302">
    <property type="entry name" value="SINGLE-STRANDED DNA-BINDING PROTEIN"/>
    <property type="match status" value="1"/>
</dbReference>
<dbReference type="OrthoDB" id="9809878at2"/>
<dbReference type="Pfam" id="PF00436">
    <property type="entry name" value="SSB"/>
    <property type="match status" value="1"/>
</dbReference>
<dbReference type="InterPro" id="IPR011344">
    <property type="entry name" value="ssDNA-bd"/>
</dbReference>
<comment type="subunit">
    <text evidence="2">Homotetramer.</text>
</comment>
<sequence>MSASKNKVQLVGYLGADPEIRVTTTGKKVARFNVATNETYQNSQGEKVTETQWHHLVGWGHLADQAEQDLRKGIEVSVEGKIVYRSYLDKDGVKKYVTEVNVFEFTVLEAGAKHEV</sequence>
<dbReference type="HAMAP" id="MF_00984">
    <property type="entry name" value="SSB"/>
    <property type="match status" value="1"/>
</dbReference>
<dbReference type="GO" id="GO:0009295">
    <property type="term" value="C:nucleoid"/>
    <property type="evidence" value="ECO:0007669"/>
    <property type="project" value="TreeGrafter"/>
</dbReference>
<evidence type="ECO:0000313" key="5">
    <source>
        <dbReference type="Proteomes" id="UP000031408"/>
    </source>
</evidence>
<comment type="caution">
    <text evidence="4">The sequence shown here is derived from an EMBL/GenBank/DDBJ whole genome shotgun (WGS) entry which is preliminary data.</text>
</comment>
<gene>
    <name evidence="4" type="ORF">OI18_01040</name>
</gene>
<dbReference type="EMBL" id="JSVC01000001">
    <property type="protein sequence ID" value="KIC96523.1"/>
    <property type="molecule type" value="Genomic_DNA"/>
</dbReference>
<dbReference type="InterPro" id="IPR000424">
    <property type="entry name" value="Primosome_PriB/ssb"/>
</dbReference>
<evidence type="ECO:0000313" key="4">
    <source>
        <dbReference type="EMBL" id="KIC96523.1"/>
    </source>
</evidence>
<dbReference type="Gene3D" id="2.40.50.140">
    <property type="entry name" value="Nucleic acid-binding proteins"/>
    <property type="match status" value="1"/>
</dbReference>
<dbReference type="PIRSF" id="PIRSF002070">
    <property type="entry name" value="SSB"/>
    <property type="match status" value="1"/>
</dbReference>
<dbReference type="SUPFAM" id="SSF50249">
    <property type="entry name" value="Nucleic acid-binding proteins"/>
    <property type="match status" value="1"/>
</dbReference>
<keyword evidence="5" id="KW-1185">Reference proteome</keyword>
<dbReference type="CDD" id="cd04496">
    <property type="entry name" value="SSB_OBF"/>
    <property type="match status" value="1"/>
</dbReference>
<name>A0A0C1LMK1_9BACT</name>
<accession>A0A0C1LMK1</accession>
<organism evidence="4 5">
    <name type="scientific">Flavihumibacter solisilvae</name>
    <dbReference type="NCBI Taxonomy" id="1349421"/>
    <lineage>
        <taxon>Bacteria</taxon>
        <taxon>Pseudomonadati</taxon>
        <taxon>Bacteroidota</taxon>
        <taxon>Chitinophagia</taxon>
        <taxon>Chitinophagales</taxon>
        <taxon>Chitinophagaceae</taxon>
        <taxon>Flavihumibacter</taxon>
    </lineage>
</organism>
<evidence type="ECO:0000256" key="1">
    <source>
        <dbReference type="ARBA" id="ARBA00023125"/>
    </source>
</evidence>
<dbReference type="InterPro" id="IPR012340">
    <property type="entry name" value="NA-bd_OB-fold"/>
</dbReference>
<dbReference type="PANTHER" id="PTHR10302:SF0">
    <property type="entry name" value="SINGLE-STRANDED DNA-BINDING PROTEIN, MITOCHONDRIAL"/>
    <property type="match status" value="1"/>
</dbReference>
<protein>
    <recommendedName>
        <fullName evidence="2 3">Single-stranded DNA-binding protein</fullName>
        <shortName evidence="2">SSB</shortName>
    </recommendedName>
</protein>
<evidence type="ECO:0000256" key="3">
    <source>
        <dbReference type="PIRNR" id="PIRNR002070"/>
    </source>
</evidence>
<dbReference type="STRING" id="1349421.OI18_01040"/>
<dbReference type="AlphaFoldDB" id="A0A0C1LMK1"/>